<name>A0A0C2YEP0_HEBCY</name>
<evidence type="ECO:0000313" key="3">
    <source>
        <dbReference type="Proteomes" id="UP000053424"/>
    </source>
</evidence>
<gene>
    <name evidence="2" type="ORF">M413DRAFT_29232</name>
</gene>
<evidence type="ECO:0008006" key="4">
    <source>
        <dbReference type="Google" id="ProtNLM"/>
    </source>
</evidence>
<feature type="region of interest" description="Disordered" evidence="1">
    <location>
        <begin position="1"/>
        <end position="20"/>
    </location>
</feature>
<protein>
    <recommendedName>
        <fullName evidence="4">F-box domain-containing protein</fullName>
    </recommendedName>
</protein>
<sequence length="350" mass="39728">MPELDHPTPSSIPSGDLSSYQTHPSRLDNHPYLGQGKRIDITHLKTELIIRIFEQFAGASYSEPTILGHVCSEWRELALNLPTLWANIHVRWPNPRKGELGRINEYLRRSGTAPLELFFYYCNGCKREFDYELCHEILKAFVSRVEFWKEINFYIPINLWKTLYVIVHHDQKPRMLEKASLSFSDLFRGPGYFTPLNIEPYIDAIWQVLHKSPKLRQVDWAKIGIPEHAPFQQLTHVNPPPLSLEGVLSFLAKVPLIQEISLSIKATRFTSNLGLGIFPRPLLLQDLRILSVSGDDKSDSDGSPVLLSTLSQLIMVQLSSDSPNCPDSSEGPIVNSRPLKLMIQSSPKGP</sequence>
<feature type="compositionally biased region" description="Polar residues" evidence="1">
    <location>
        <begin position="8"/>
        <end position="20"/>
    </location>
</feature>
<feature type="region of interest" description="Disordered" evidence="1">
    <location>
        <begin position="320"/>
        <end position="350"/>
    </location>
</feature>
<dbReference type="Gene3D" id="1.20.1280.50">
    <property type="match status" value="1"/>
</dbReference>
<proteinExistence type="predicted"/>
<dbReference type="EMBL" id="KN831785">
    <property type="protein sequence ID" value="KIM39502.1"/>
    <property type="molecule type" value="Genomic_DNA"/>
</dbReference>
<evidence type="ECO:0000313" key="2">
    <source>
        <dbReference type="EMBL" id="KIM39502.1"/>
    </source>
</evidence>
<keyword evidence="3" id="KW-1185">Reference proteome</keyword>
<dbReference type="HOGENOM" id="CLU_792398_0_0_1"/>
<dbReference type="AlphaFoldDB" id="A0A0C2YEP0"/>
<reference evidence="2 3" key="1">
    <citation type="submission" date="2014-04" db="EMBL/GenBank/DDBJ databases">
        <authorList>
            <consortium name="DOE Joint Genome Institute"/>
            <person name="Kuo A."/>
            <person name="Gay G."/>
            <person name="Dore J."/>
            <person name="Kohler A."/>
            <person name="Nagy L.G."/>
            <person name="Floudas D."/>
            <person name="Copeland A."/>
            <person name="Barry K.W."/>
            <person name="Cichocki N."/>
            <person name="Veneault-Fourrey C."/>
            <person name="LaButti K."/>
            <person name="Lindquist E.A."/>
            <person name="Lipzen A."/>
            <person name="Lundell T."/>
            <person name="Morin E."/>
            <person name="Murat C."/>
            <person name="Sun H."/>
            <person name="Tunlid A."/>
            <person name="Henrissat B."/>
            <person name="Grigoriev I.V."/>
            <person name="Hibbett D.S."/>
            <person name="Martin F."/>
            <person name="Nordberg H.P."/>
            <person name="Cantor M.N."/>
            <person name="Hua S.X."/>
        </authorList>
    </citation>
    <scope>NUCLEOTIDE SEQUENCE [LARGE SCALE GENOMIC DNA]</scope>
    <source>
        <strain evidence="3">h7</strain>
    </source>
</reference>
<dbReference type="OrthoDB" id="3217549at2759"/>
<reference evidence="3" key="2">
    <citation type="submission" date="2015-01" db="EMBL/GenBank/DDBJ databases">
        <title>Evolutionary Origins and Diversification of the Mycorrhizal Mutualists.</title>
        <authorList>
            <consortium name="DOE Joint Genome Institute"/>
            <consortium name="Mycorrhizal Genomics Consortium"/>
            <person name="Kohler A."/>
            <person name="Kuo A."/>
            <person name="Nagy L.G."/>
            <person name="Floudas D."/>
            <person name="Copeland A."/>
            <person name="Barry K.W."/>
            <person name="Cichocki N."/>
            <person name="Veneault-Fourrey C."/>
            <person name="LaButti K."/>
            <person name="Lindquist E.A."/>
            <person name="Lipzen A."/>
            <person name="Lundell T."/>
            <person name="Morin E."/>
            <person name="Murat C."/>
            <person name="Riley R."/>
            <person name="Ohm R."/>
            <person name="Sun H."/>
            <person name="Tunlid A."/>
            <person name="Henrissat B."/>
            <person name="Grigoriev I.V."/>
            <person name="Hibbett D.S."/>
            <person name="Martin F."/>
        </authorList>
    </citation>
    <scope>NUCLEOTIDE SEQUENCE [LARGE SCALE GENOMIC DNA]</scope>
    <source>
        <strain evidence="3">h7</strain>
    </source>
</reference>
<accession>A0A0C2YEP0</accession>
<evidence type="ECO:0000256" key="1">
    <source>
        <dbReference type="SAM" id="MobiDB-lite"/>
    </source>
</evidence>
<organism evidence="2 3">
    <name type="scientific">Hebeloma cylindrosporum</name>
    <dbReference type="NCBI Taxonomy" id="76867"/>
    <lineage>
        <taxon>Eukaryota</taxon>
        <taxon>Fungi</taxon>
        <taxon>Dikarya</taxon>
        <taxon>Basidiomycota</taxon>
        <taxon>Agaricomycotina</taxon>
        <taxon>Agaricomycetes</taxon>
        <taxon>Agaricomycetidae</taxon>
        <taxon>Agaricales</taxon>
        <taxon>Agaricineae</taxon>
        <taxon>Hymenogastraceae</taxon>
        <taxon>Hebeloma</taxon>
    </lineage>
</organism>
<dbReference type="Proteomes" id="UP000053424">
    <property type="component" value="Unassembled WGS sequence"/>
</dbReference>